<evidence type="ECO:0000256" key="5">
    <source>
        <dbReference type="SAM" id="MobiDB-lite"/>
    </source>
</evidence>
<dbReference type="SUPFAM" id="SSF88723">
    <property type="entry name" value="PIN domain-like"/>
    <property type="match status" value="1"/>
</dbReference>
<keyword evidence="2" id="KW-0547">Nucleotide-binding</keyword>
<keyword evidence="3" id="KW-0067">ATP-binding</keyword>
<dbReference type="Gene3D" id="3.40.50.1010">
    <property type="entry name" value="5'-nuclease"/>
    <property type="match status" value="1"/>
</dbReference>
<sequence>MTEEASLNERITEEYILIDTNVFLIDPNAPLKFANRKLIIPLIVIEELDSFKREMSSIGKAARETIRNIDQLRMQGKITEGVPLENGSTVQVYILENYEDLPEGLDHAIKDNYILSAALQIRSRSGRPTAILTKDADLRIKADVLGITAWDYHENGVQGEHLYQGERSIDTSDEIVDRFYGGEQIPYLDGSLIAENQPPLIINEYVTLKSPSRSALARCGADGFLRPLMERQGMAIHPRNREQRFAMDALLDPDIKLVTIAGKAGTGKTLLAIAAGLDMVLSEQLYRKLLVARPVVPMGRDLGFLPGELEEKLRPWMQPIYDNLEFLLEGPTKPKEERRHGKKRDGDKDKEKEDENKEKELAAKKSESTIQYLHQAGLLDVEPLTYIRGRSIPHQYVIIDEAQNLSPHEAKTIITRAGEGTKVIFTGDFYQIDHPYLNLYTNGLTFTFNRMKGQPIFAHITLEKGERSELAELASQLMEN</sequence>
<evidence type="ECO:0000256" key="3">
    <source>
        <dbReference type="ARBA" id="ARBA00022840"/>
    </source>
</evidence>
<feature type="compositionally biased region" description="Basic and acidic residues" evidence="5">
    <location>
        <begin position="332"/>
        <end position="364"/>
    </location>
</feature>
<evidence type="ECO:0000313" key="8">
    <source>
        <dbReference type="Proteomes" id="UP000460298"/>
    </source>
</evidence>
<dbReference type="OrthoDB" id="9773137at2"/>
<dbReference type="RefSeq" id="WP_002775132.1">
    <property type="nucleotide sequence ID" value="NZ_JQDG01000031.1"/>
</dbReference>
<dbReference type="InterPro" id="IPR027417">
    <property type="entry name" value="P-loop_NTPase"/>
</dbReference>
<name>A0A833H0J6_9LEPT</name>
<evidence type="ECO:0000259" key="6">
    <source>
        <dbReference type="SMART" id="SM00670"/>
    </source>
</evidence>
<dbReference type="Proteomes" id="UP000460298">
    <property type="component" value="Unassembled WGS sequence"/>
</dbReference>
<dbReference type="Gene3D" id="3.40.50.300">
    <property type="entry name" value="P-loop containing nucleotide triphosphate hydrolases"/>
    <property type="match status" value="1"/>
</dbReference>
<proteinExistence type="inferred from homology"/>
<comment type="caution">
    <text evidence="7">The sequence shown here is derived from an EMBL/GenBank/DDBJ whole genome shotgun (WGS) entry which is preliminary data.</text>
</comment>
<evidence type="ECO:0000256" key="4">
    <source>
        <dbReference type="ARBA" id="ARBA00046345"/>
    </source>
</evidence>
<dbReference type="EMBL" id="WBUI01000012">
    <property type="protein sequence ID" value="KAB2931739.1"/>
    <property type="molecule type" value="Genomic_DNA"/>
</dbReference>
<dbReference type="InterPro" id="IPR029060">
    <property type="entry name" value="PIN-like_dom_sf"/>
</dbReference>
<feature type="region of interest" description="Disordered" evidence="5">
    <location>
        <begin position="331"/>
        <end position="364"/>
    </location>
</feature>
<evidence type="ECO:0000256" key="2">
    <source>
        <dbReference type="ARBA" id="ARBA00022741"/>
    </source>
</evidence>
<dbReference type="PANTHER" id="PTHR30473:SF2">
    <property type="entry name" value="PIN DOMAIN-CONTAINING PROTEIN"/>
    <property type="match status" value="1"/>
</dbReference>
<feature type="domain" description="PIN" evidence="6">
    <location>
        <begin position="14"/>
        <end position="140"/>
    </location>
</feature>
<evidence type="ECO:0000313" key="7">
    <source>
        <dbReference type="EMBL" id="KAB2931739.1"/>
    </source>
</evidence>
<dbReference type="PANTHER" id="PTHR30473">
    <property type="entry name" value="PROTEIN PHOH"/>
    <property type="match status" value="1"/>
</dbReference>
<evidence type="ECO:0000256" key="1">
    <source>
        <dbReference type="ARBA" id="ARBA00010393"/>
    </source>
</evidence>
<dbReference type="InterPro" id="IPR051451">
    <property type="entry name" value="PhoH2-like"/>
</dbReference>
<accession>A0A833H0J6</accession>
<comment type="similarity">
    <text evidence="4">In the N-terminal section; belongs to the PINc/VapC protein family.</text>
</comment>
<dbReference type="GO" id="GO:0005829">
    <property type="term" value="C:cytosol"/>
    <property type="evidence" value="ECO:0007669"/>
    <property type="project" value="TreeGrafter"/>
</dbReference>
<dbReference type="Pfam" id="PF13638">
    <property type="entry name" value="PIN_4"/>
    <property type="match status" value="1"/>
</dbReference>
<dbReference type="GO" id="GO:0005524">
    <property type="term" value="F:ATP binding"/>
    <property type="evidence" value="ECO:0007669"/>
    <property type="project" value="UniProtKB-KW"/>
</dbReference>
<dbReference type="Pfam" id="PF02562">
    <property type="entry name" value="PhoH"/>
    <property type="match status" value="1"/>
</dbReference>
<comment type="similarity">
    <text evidence="1">Belongs to the PhoH family.</text>
</comment>
<dbReference type="InterPro" id="IPR003714">
    <property type="entry name" value="PhoH"/>
</dbReference>
<reference evidence="7 8" key="1">
    <citation type="submission" date="2019-10" db="EMBL/GenBank/DDBJ databases">
        <title>Extracellular Electron Transfer in a Candidatus Methanoperedens spp. Enrichment Culture.</title>
        <authorList>
            <person name="Berger S."/>
            <person name="Rangel Shaw D."/>
            <person name="Berben T."/>
            <person name="In 'T Zandt M."/>
            <person name="Frank J."/>
            <person name="Reimann J."/>
            <person name="Jetten M.S.M."/>
            <person name="Welte C.U."/>
        </authorList>
    </citation>
    <scope>NUCLEOTIDE SEQUENCE [LARGE SCALE GENOMIC DNA]</scope>
    <source>
        <strain evidence="7">SB12</strain>
    </source>
</reference>
<dbReference type="AlphaFoldDB" id="A0A833H0J6"/>
<dbReference type="CDD" id="cd09883">
    <property type="entry name" value="PIN_VapC_PhoHL-ATPase"/>
    <property type="match status" value="1"/>
</dbReference>
<dbReference type="SUPFAM" id="SSF52540">
    <property type="entry name" value="P-loop containing nucleoside triphosphate hydrolases"/>
    <property type="match status" value="1"/>
</dbReference>
<organism evidence="7 8">
    <name type="scientific">Leptonema illini</name>
    <dbReference type="NCBI Taxonomy" id="183"/>
    <lineage>
        <taxon>Bacteria</taxon>
        <taxon>Pseudomonadati</taxon>
        <taxon>Spirochaetota</taxon>
        <taxon>Spirochaetia</taxon>
        <taxon>Leptospirales</taxon>
        <taxon>Leptospiraceae</taxon>
        <taxon>Leptonema</taxon>
    </lineage>
</organism>
<dbReference type="InterPro" id="IPR002716">
    <property type="entry name" value="PIN_dom"/>
</dbReference>
<gene>
    <name evidence="7" type="ORF">F9K24_12460</name>
</gene>
<protein>
    <submittedName>
        <fullName evidence="7">PhoH family protein</fullName>
    </submittedName>
</protein>
<dbReference type="SMART" id="SM00670">
    <property type="entry name" value="PINc"/>
    <property type="match status" value="1"/>
</dbReference>